<dbReference type="NCBIfam" id="TIGR00778">
    <property type="entry name" value="ahpD_dom"/>
    <property type="match status" value="1"/>
</dbReference>
<keyword evidence="3" id="KW-0560">Oxidoreductase</keyword>
<gene>
    <name evidence="3" type="ORF">SPIROBIBN47_200012</name>
</gene>
<feature type="domain" description="Carboxymuconolactone decarboxylase-like" evidence="2">
    <location>
        <begin position="30"/>
        <end position="83"/>
    </location>
</feature>
<organism evidence="3">
    <name type="scientific">uncultured spirochete</name>
    <dbReference type="NCBI Taxonomy" id="156406"/>
    <lineage>
        <taxon>Bacteria</taxon>
        <taxon>Pseudomonadati</taxon>
        <taxon>Spirochaetota</taxon>
        <taxon>Spirochaetia</taxon>
        <taxon>Spirochaetales</taxon>
        <taxon>environmental samples</taxon>
    </lineage>
</organism>
<dbReference type="AlphaFoldDB" id="A0A3P3XGX4"/>
<keyword evidence="3" id="KW-0575">Peroxidase</keyword>
<sequence length="198" mass="21986">MAQQFYKKMYSLPEGYIILYQALRTMKYMVKGKKRKEISPEFIERIMLAVTEVNGCEVCTYGHTKMALEQGMSNEEIQKLLAGVTDGIPDDEVKAVFFAQHYADTRGHPSAASWQQIVDTYGTTKALGILGAIRAIMFGNAYGIVLSAFRNRIKGKPVEKSNLLYEISMMISIVVFLPIAAVHALVSSLLGVPIIKGE</sequence>
<dbReference type="EMBL" id="FWDM01000013">
    <property type="protein sequence ID" value="SLM11540.1"/>
    <property type="molecule type" value="Genomic_DNA"/>
</dbReference>
<keyword evidence="1" id="KW-0472">Membrane</keyword>
<dbReference type="SUPFAM" id="SSF69118">
    <property type="entry name" value="AhpD-like"/>
    <property type="match status" value="1"/>
</dbReference>
<evidence type="ECO:0000313" key="3">
    <source>
        <dbReference type="EMBL" id="SLM11540.1"/>
    </source>
</evidence>
<accession>A0A3P3XGX4</accession>
<dbReference type="InterPro" id="IPR029032">
    <property type="entry name" value="AhpD-like"/>
</dbReference>
<evidence type="ECO:0000256" key="1">
    <source>
        <dbReference type="SAM" id="Phobius"/>
    </source>
</evidence>
<feature type="transmembrane region" description="Helical" evidence="1">
    <location>
        <begin position="169"/>
        <end position="195"/>
    </location>
</feature>
<name>A0A3P3XGX4_9SPIR</name>
<evidence type="ECO:0000259" key="2">
    <source>
        <dbReference type="Pfam" id="PF02627"/>
    </source>
</evidence>
<dbReference type="Pfam" id="PF02627">
    <property type="entry name" value="CMD"/>
    <property type="match status" value="1"/>
</dbReference>
<protein>
    <submittedName>
        <fullName evidence="3">Alkylhydroperoxidase like protein, AhpD family</fullName>
    </submittedName>
</protein>
<feature type="transmembrane region" description="Helical" evidence="1">
    <location>
        <begin position="126"/>
        <end position="149"/>
    </location>
</feature>
<proteinExistence type="predicted"/>
<keyword evidence="1" id="KW-0812">Transmembrane</keyword>
<dbReference type="GO" id="GO:0051920">
    <property type="term" value="F:peroxiredoxin activity"/>
    <property type="evidence" value="ECO:0007669"/>
    <property type="project" value="InterPro"/>
</dbReference>
<dbReference type="InterPro" id="IPR004675">
    <property type="entry name" value="AhpD_core"/>
</dbReference>
<dbReference type="Gene3D" id="1.20.1290.10">
    <property type="entry name" value="AhpD-like"/>
    <property type="match status" value="1"/>
</dbReference>
<reference evidence="3" key="1">
    <citation type="submission" date="2017-02" db="EMBL/GenBank/DDBJ databases">
        <authorList>
            <person name="Regsiter A."/>
            <person name="William W."/>
        </authorList>
    </citation>
    <scope>NUCLEOTIDE SEQUENCE</scope>
    <source>
        <strain evidence="3">Bib</strain>
    </source>
</reference>
<keyword evidence="1" id="KW-1133">Transmembrane helix</keyword>
<dbReference type="InterPro" id="IPR003779">
    <property type="entry name" value="CMD-like"/>
</dbReference>